<accession>A0A4P7C015</accession>
<dbReference type="GO" id="GO:0009103">
    <property type="term" value="P:lipopolysaccharide biosynthetic process"/>
    <property type="evidence" value="ECO:0007669"/>
    <property type="project" value="TreeGrafter"/>
</dbReference>
<dbReference type="CDD" id="cd03801">
    <property type="entry name" value="GT4_PimA-like"/>
    <property type="match status" value="1"/>
</dbReference>
<dbReference type="OrthoDB" id="9764577at2"/>
<dbReference type="Pfam" id="PF13692">
    <property type="entry name" value="Glyco_trans_1_4"/>
    <property type="match status" value="1"/>
</dbReference>
<sequence>MSADTVGGVWVYALQLATALRRYGVQVVLATMGAPLSFQQRRQVEQVPDMVVCESHFRLEWMDAPWKDVEQAGQWLLQLERRYCPDLVHLNHYSHGDLDWRAPRLVVGHSCVLSWWRAVFSKEPPIDYDPYRWRVRQGLQGADLVVAPSRAMLSALKSHYGPLSRTTVVYNGRRHLEYACLKKKPYVLAVGRAWDAAKNLATLAHIAPSLQWPVYLAGEIKHPDGGHVELDHVRILGQLAPEFIAHWYGQASIYALPARYEPFGLSVLEAALAKCAPVIGDIDSLRELWDGAACFVPADDPQALQDTINRLIDDPARREAIAHLAAARAGKYTLERMAATYFALYQDLLEGLNFSEAQAPATLA</sequence>
<evidence type="ECO:0000256" key="1">
    <source>
        <dbReference type="ARBA" id="ARBA00022679"/>
    </source>
</evidence>
<dbReference type="Gene3D" id="3.40.50.2000">
    <property type="entry name" value="Glycogen Phosphorylase B"/>
    <property type="match status" value="2"/>
</dbReference>
<dbReference type="GO" id="GO:0016757">
    <property type="term" value="F:glycosyltransferase activity"/>
    <property type="evidence" value="ECO:0007669"/>
    <property type="project" value="TreeGrafter"/>
</dbReference>
<dbReference type="InterPro" id="IPR028098">
    <property type="entry name" value="Glyco_trans_4-like_N"/>
</dbReference>
<dbReference type="SUPFAM" id="SSF53756">
    <property type="entry name" value="UDP-Glycosyltransferase/glycogen phosphorylase"/>
    <property type="match status" value="1"/>
</dbReference>
<proteinExistence type="predicted"/>
<dbReference type="EMBL" id="CP038033">
    <property type="protein sequence ID" value="QBQ55741.1"/>
    <property type="molecule type" value="Genomic_DNA"/>
</dbReference>
<dbReference type="KEGG" id="nwr:E3U44_15395"/>
<feature type="domain" description="Glycosyltransferase subfamily 4-like N-terminal" evidence="2">
    <location>
        <begin position="6"/>
        <end position="172"/>
    </location>
</feature>
<gene>
    <name evidence="3" type="ORF">E3U44_15395</name>
</gene>
<name>A0A4P7C015_9GAMM</name>
<dbReference type="PANTHER" id="PTHR46401">
    <property type="entry name" value="GLYCOSYLTRANSFERASE WBBK-RELATED"/>
    <property type="match status" value="1"/>
</dbReference>
<dbReference type="Proteomes" id="UP000294325">
    <property type="component" value="Chromosome"/>
</dbReference>
<dbReference type="Pfam" id="PF13439">
    <property type="entry name" value="Glyco_transf_4"/>
    <property type="match status" value="1"/>
</dbReference>
<evidence type="ECO:0000259" key="2">
    <source>
        <dbReference type="Pfam" id="PF13439"/>
    </source>
</evidence>
<keyword evidence="4" id="KW-1185">Reference proteome</keyword>
<keyword evidence="1 3" id="KW-0808">Transferase</keyword>
<evidence type="ECO:0000313" key="3">
    <source>
        <dbReference type="EMBL" id="QBQ55741.1"/>
    </source>
</evidence>
<dbReference type="PANTHER" id="PTHR46401:SF2">
    <property type="entry name" value="GLYCOSYLTRANSFERASE WBBK-RELATED"/>
    <property type="match status" value="1"/>
</dbReference>
<organism evidence="3 4">
    <name type="scientific">Nitrosococcus wardiae</name>
    <dbReference type="NCBI Taxonomy" id="1814290"/>
    <lineage>
        <taxon>Bacteria</taxon>
        <taxon>Pseudomonadati</taxon>
        <taxon>Pseudomonadota</taxon>
        <taxon>Gammaproteobacteria</taxon>
        <taxon>Chromatiales</taxon>
        <taxon>Chromatiaceae</taxon>
        <taxon>Nitrosococcus</taxon>
    </lineage>
</organism>
<evidence type="ECO:0000313" key="4">
    <source>
        <dbReference type="Proteomes" id="UP000294325"/>
    </source>
</evidence>
<reference evidence="3 4" key="1">
    <citation type="submission" date="2019-03" db="EMBL/GenBank/DDBJ databases">
        <title>The genome sequence of Nitrosococcus wardiae strain D1FHST reveals the archetypal metabolic capacity of ammonia-oxidizing Gammaproteobacteria.</title>
        <authorList>
            <person name="Wang L."/>
            <person name="Lim C.K."/>
            <person name="Hanson T.E."/>
            <person name="Dang H."/>
            <person name="Klotz M.G."/>
        </authorList>
    </citation>
    <scope>NUCLEOTIDE SEQUENCE [LARGE SCALE GENOMIC DNA]</scope>
    <source>
        <strain evidence="3 4">D1FHS</strain>
    </source>
</reference>
<dbReference type="AlphaFoldDB" id="A0A4P7C015"/>
<dbReference type="RefSeq" id="WP_134358998.1">
    <property type="nucleotide sequence ID" value="NZ_CP038033.1"/>
</dbReference>
<protein>
    <submittedName>
        <fullName evidence="3">Glycosyltransferase</fullName>
    </submittedName>
</protein>